<protein>
    <recommendedName>
        <fullName evidence="2">DUF1468 domain-containing protein</fullName>
    </recommendedName>
</protein>
<keyword evidence="1" id="KW-0472">Membrane</keyword>
<dbReference type="EMBL" id="NSKB01000003">
    <property type="protein sequence ID" value="PAU77442.1"/>
    <property type="molecule type" value="Genomic_DNA"/>
</dbReference>
<feature type="transmembrane region" description="Helical" evidence="1">
    <location>
        <begin position="90"/>
        <end position="119"/>
    </location>
</feature>
<feature type="transmembrane region" description="Helical" evidence="1">
    <location>
        <begin position="7"/>
        <end position="25"/>
    </location>
</feature>
<keyword evidence="4" id="KW-1185">Reference proteome</keyword>
<feature type="transmembrane region" description="Helical" evidence="1">
    <location>
        <begin position="40"/>
        <end position="58"/>
    </location>
</feature>
<reference evidence="3 4" key="1">
    <citation type="submission" date="2017-08" db="EMBL/GenBank/DDBJ databases">
        <title>Halomonas alkalisoli sp. nov., isolated from saline alkaline soil.</title>
        <authorList>
            <person name="Wang D."/>
            <person name="Zhang G."/>
        </authorList>
    </citation>
    <scope>NUCLEOTIDE SEQUENCE [LARGE SCALE GENOMIC DNA]</scope>
    <source>
        <strain evidence="3 4">WRN001</strain>
    </source>
</reference>
<organism evidence="3 4">
    <name type="scientific">Halomonas salipaludis</name>
    <dbReference type="NCBI Taxonomy" id="2032625"/>
    <lineage>
        <taxon>Bacteria</taxon>
        <taxon>Pseudomonadati</taxon>
        <taxon>Pseudomonadota</taxon>
        <taxon>Gammaproteobacteria</taxon>
        <taxon>Oceanospirillales</taxon>
        <taxon>Halomonadaceae</taxon>
        <taxon>Halomonas</taxon>
    </lineage>
</organism>
<name>A0A2A2EYL1_9GAMM</name>
<dbReference type="Proteomes" id="UP000217771">
    <property type="component" value="Unassembled WGS sequence"/>
</dbReference>
<comment type="caution">
    <text evidence="3">The sequence shown here is derived from an EMBL/GenBank/DDBJ whole genome shotgun (WGS) entry which is preliminary data.</text>
</comment>
<evidence type="ECO:0000256" key="1">
    <source>
        <dbReference type="SAM" id="Phobius"/>
    </source>
</evidence>
<feature type="transmembrane region" description="Helical" evidence="1">
    <location>
        <begin position="131"/>
        <end position="153"/>
    </location>
</feature>
<keyword evidence="1" id="KW-1133">Transmembrane helix</keyword>
<sequence>MSTQAILRVLLVPALILLATALYWYSIQDAASGARRVPDVVMIFIMIMSMVVVVRDFMMGARDSKKRPAPDEGALMDSLRRWERAHRKRIVFTVISLAYFPVFLSLGFNVANFLFLALALPLSGLGGERSMGLRIGLSLSISLFATLVFHLLAQVMDFNVPISPLGF</sequence>
<dbReference type="OrthoDB" id="9843514at2"/>
<dbReference type="InterPro" id="IPR009936">
    <property type="entry name" value="DUF1468"/>
</dbReference>
<gene>
    <name evidence="3" type="ORF">CK498_09430</name>
</gene>
<evidence type="ECO:0000259" key="2">
    <source>
        <dbReference type="Pfam" id="PF07331"/>
    </source>
</evidence>
<dbReference type="Pfam" id="PF07331">
    <property type="entry name" value="TctB"/>
    <property type="match status" value="1"/>
</dbReference>
<feature type="domain" description="DUF1468" evidence="2">
    <location>
        <begin position="14"/>
        <end position="152"/>
    </location>
</feature>
<proteinExistence type="predicted"/>
<evidence type="ECO:0000313" key="4">
    <source>
        <dbReference type="Proteomes" id="UP000217771"/>
    </source>
</evidence>
<keyword evidence="1" id="KW-0812">Transmembrane</keyword>
<accession>A0A2A2EYL1</accession>
<evidence type="ECO:0000313" key="3">
    <source>
        <dbReference type="EMBL" id="PAU77442.1"/>
    </source>
</evidence>
<dbReference type="AlphaFoldDB" id="A0A2A2EYL1"/>
<dbReference type="RefSeq" id="WP_095620606.1">
    <property type="nucleotide sequence ID" value="NZ_NSKB01000003.1"/>
</dbReference>